<dbReference type="Proteomes" id="UP000249016">
    <property type="component" value="Unassembled WGS sequence"/>
</dbReference>
<keyword evidence="5" id="KW-1133">Transmembrane helix</keyword>
<dbReference type="SUPFAM" id="SSF53448">
    <property type="entry name" value="Nucleotide-diphospho-sugar transferases"/>
    <property type="match status" value="1"/>
</dbReference>
<keyword evidence="2" id="KW-0328">Glycosyltransferase</keyword>
<feature type="transmembrane region" description="Helical" evidence="5">
    <location>
        <begin position="330"/>
        <end position="348"/>
    </location>
</feature>
<dbReference type="GO" id="GO:0016757">
    <property type="term" value="F:glycosyltransferase activity"/>
    <property type="evidence" value="ECO:0007669"/>
    <property type="project" value="UniProtKB-KW"/>
</dbReference>
<evidence type="ECO:0000256" key="4">
    <source>
        <dbReference type="SAM" id="MobiDB-lite"/>
    </source>
</evidence>
<keyword evidence="7" id="KW-1185">Reference proteome</keyword>
<feature type="transmembrane region" description="Helical" evidence="5">
    <location>
        <begin position="6"/>
        <end position="26"/>
    </location>
</feature>
<dbReference type="Gene3D" id="3.90.550.10">
    <property type="entry name" value="Spore Coat Polysaccharide Biosynthesis Protein SpsA, Chain A"/>
    <property type="match status" value="1"/>
</dbReference>
<evidence type="ECO:0000256" key="5">
    <source>
        <dbReference type="SAM" id="Phobius"/>
    </source>
</evidence>
<keyword evidence="5" id="KW-0472">Membrane</keyword>
<organism evidence="6 7">
    <name type="scientific">Spirosoma telluris</name>
    <dbReference type="NCBI Taxonomy" id="2183553"/>
    <lineage>
        <taxon>Bacteria</taxon>
        <taxon>Pseudomonadati</taxon>
        <taxon>Bacteroidota</taxon>
        <taxon>Cytophagia</taxon>
        <taxon>Cytophagales</taxon>
        <taxon>Cytophagaceae</taxon>
        <taxon>Spirosoma</taxon>
    </lineage>
</organism>
<dbReference type="InterPro" id="IPR029044">
    <property type="entry name" value="Nucleotide-diphossugar_trans"/>
</dbReference>
<dbReference type="PANTHER" id="PTHR43630">
    <property type="entry name" value="POLY-BETA-1,6-N-ACETYL-D-GLUCOSAMINE SYNTHASE"/>
    <property type="match status" value="1"/>
</dbReference>
<dbReference type="AlphaFoldDB" id="A0A327NFI9"/>
<evidence type="ECO:0000313" key="6">
    <source>
        <dbReference type="EMBL" id="RAI74071.1"/>
    </source>
</evidence>
<evidence type="ECO:0000256" key="3">
    <source>
        <dbReference type="ARBA" id="ARBA00022679"/>
    </source>
</evidence>
<proteinExistence type="inferred from homology"/>
<evidence type="ECO:0000256" key="1">
    <source>
        <dbReference type="ARBA" id="ARBA00006739"/>
    </source>
</evidence>
<keyword evidence="5" id="KW-0812">Transmembrane</keyword>
<evidence type="ECO:0000313" key="7">
    <source>
        <dbReference type="Proteomes" id="UP000249016"/>
    </source>
</evidence>
<reference evidence="6 7" key="1">
    <citation type="submission" date="2018-06" db="EMBL/GenBank/DDBJ databases">
        <title>Spirosoma sp. HMF3257 Genome sequencing and assembly.</title>
        <authorList>
            <person name="Kang H."/>
            <person name="Cha I."/>
            <person name="Kim H."/>
            <person name="Kang J."/>
            <person name="Joh K."/>
        </authorList>
    </citation>
    <scope>NUCLEOTIDE SEQUENCE [LARGE SCALE GENOMIC DNA]</scope>
    <source>
        <strain evidence="6 7">HMF3257</strain>
    </source>
</reference>
<dbReference type="OrthoDB" id="1523666at2"/>
<dbReference type="RefSeq" id="WP_111340943.1">
    <property type="nucleotide sequence ID" value="NZ_QLII01000001.1"/>
</dbReference>
<feature type="transmembrane region" description="Helical" evidence="5">
    <location>
        <begin position="304"/>
        <end position="324"/>
    </location>
</feature>
<comment type="similarity">
    <text evidence="1">Belongs to the glycosyltransferase 2 family.</text>
</comment>
<dbReference type="Pfam" id="PF13641">
    <property type="entry name" value="Glyco_tranf_2_3"/>
    <property type="match status" value="1"/>
</dbReference>
<name>A0A327NFI9_9BACT</name>
<sequence length="406" mass="45452">MVNLVLLIIASYLLFNVLYIFITAVAGRLGKADDSSGVSTKPVRRIAVLIPAYKEDRVILGSVVANLKQSYPTHLYDLIVIADSFRPETLEQLSTYPIKVIPVQFEQSTVQKSITYALNALPENDYDIVVISDADNHMAPDFLQRINQAFENGWQAIQGHRVAKNTNTSVAIFDAMNEEVNNNLFRAGQRALGLSATLIGSGMGFEPAAMKQAMNQIQTVSGYDKELEMLLLIAGIKIGYLHKAFIFDEKVQNIAVFEKQRTRWTAAQVYFIKEYFGVGMQQLMRGNFHAFNALVKSLLLPRTLLLVAVFLFAIITLLVGTYTFQLVAGGMIGLLMFSLAISIPLYLWRTISLRDFSVFPSLVFSMMRTLFNFRQAGKKFLHTPHTDPVDTATEKPTYEDPIAKQA</sequence>
<protein>
    <submittedName>
        <fullName evidence="6">Glycosyltransferase family 2 protein</fullName>
    </submittedName>
</protein>
<dbReference type="EMBL" id="QLII01000001">
    <property type="protein sequence ID" value="RAI74071.1"/>
    <property type="molecule type" value="Genomic_DNA"/>
</dbReference>
<keyword evidence="3 6" id="KW-0808">Transferase</keyword>
<dbReference type="PANTHER" id="PTHR43630:SF1">
    <property type="entry name" value="POLY-BETA-1,6-N-ACETYL-D-GLUCOSAMINE SYNTHASE"/>
    <property type="match status" value="1"/>
</dbReference>
<gene>
    <name evidence="6" type="ORF">HMF3257_06365</name>
</gene>
<feature type="region of interest" description="Disordered" evidence="4">
    <location>
        <begin position="384"/>
        <end position="406"/>
    </location>
</feature>
<accession>A0A327NFI9</accession>
<comment type="caution">
    <text evidence="6">The sequence shown here is derived from an EMBL/GenBank/DDBJ whole genome shotgun (WGS) entry which is preliminary data.</text>
</comment>
<evidence type="ECO:0000256" key="2">
    <source>
        <dbReference type="ARBA" id="ARBA00022676"/>
    </source>
</evidence>